<evidence type="ECO:0000256" key="5">
    <source>
        <dbReference type="ARBA" id="ARBA00019150"/>
    </source>
</evidence>
<dbReference type="AlphaFoldDB" id="A0A507E302"/>
<protein>
    <recommendedName>
        <fullName evidence="5">Ribose-5-phosphate isomerase</fullName>
        <ecNumber evidence="4">5.3.1.6</ecNumber>
    </recommendedName>
    <alternativeName>
        <fullName evidence="8">D-ribose-5-phosphate ketol-isomerase</fullName>
    </alternativeName>
    <alternativeName>
        <fullName evidence="7">Phosphoriboisomerase</fullName>
    </alternativeName>
</protein>
<comment type="caution">
    <text evidence="9">The sequence shown here is derived from an EMBL/GenBank/DDBJ whole genome shotgun (WGS) entry which is preliminary data.</text>
</comment>
<keyword evidence="10" id="KW-1185">Reference proteome</keyword>
<evidence type="ECO:0000256" key="2">
    <source>
        <dbReference type="ARBA" id="ARBA00004988"/>
    </source>
</evidence>
<dbReference type="Pfam" id="PF06026">
    <property type="entry name" value="Rib_5-P_isom_A"/>
    <property type="match status" value="2"/>
</dbReference>
<evidence type="ECO:0000313" key="10">
    <source>
        <dbReference type="Proteomes" id="UP000318582"/>
    </source>
</evidence>
<accession>A0A507E302</accession>
<organism evidence="9 10">
    <name type="scientific">Powellomyces hirtus</name>
    <dbReference type="NCBI Taxonomy" id="109895"/>
    <lineage>
        <taxon>Eukaryota</taxon>
        <taxon>Fungi</taxon>
        <taxon>Fungi incertae sedis</taxon>
        <taxon>Chytridiomycota</taxon>
        <taxon>Chytridiomycota incertae sedis</taxon>
        <taxon>Chytridiomycetes</taxon>
        <taxon>Spizellomycetales</taxon>
        <taxon>Powellomycetaceae</taxon>
        <taxon>Powellomyces</taxon>
    </lineage>
</organism>
<dbReference type="NCBIfam" id="TIGR00021">
    <property type="entry name" value="rpiA"/>
    <property type="match status" value="1"/>
</dbReference>
<dbReference type="GO" id="GO:0009052">
    <property type="term" value="P:pentose-phosphate shunt, non-oxidative branch"/>
    <property type="evidence" value="ECO:0007669"/>
    <property type="project" value="InterPro"/>
</dbReference>
<evidence type="ECO:0000256" key="4">
    <source>
        <dbReference type="ARBA" id="ARBA00011959"/>
    </source>
</evidence>
<comment type="similarity">
    <text evidence="3">Belongs to the ribose 5-phosphate isomerase family.</text>
</comment>
<name>A0A507E302_9FUNG</name>
<dbReference type="InterPro" id="IPR037171">
    <property type="entry name" value="NagB/RpiA_transferase-like"/>
</dbReference>
<dbReference type="InterPro" id="IPR004788">
    <property type="entry name" value="Ribose5P_isomerase_type_A"/>
</dbReference>
<dbReference type="STRING" id="109895.A0A507E302"/>
<sequence>MSANNDQLVAEAKRKASYAAINEHVTADTKVIGIGSGSTVVFCVERLAQRMKSESLSLQACIPTSFQAKQLIIEAGLPLSELNQHPTIDVAFDGADEVDTSLNCIKGGGACQLQEKLVASCAKKFVIVADYRKDSTVLGQQWKNGVPLEVIPMAYVSILEVAYGTIHPPHYLLFPNGAPSPTYHYTFFSTHFQKLKALGGKPTLRMATRKAGPVVTDNGNFVIDADFGNIKDPVALEKDLISIPGIVETGLFCNMATWAYFGMDNGEVKTRKL</sequence>
<reference evidence="9 10" key="1">
    <citation type="journal article" date="2019" name="Sci. Rep.">
        <title>Comparative genomics of chytrid fungi reveal insights into the obligate biotrophic and pathogenic lifestyle of Synchytrium endobioticum.</title>
        <authorList>
            <person name="van de Vossenberg B.T.L.H."/>
            <person name="Warris S."/>
            <person name="Nguyen H.D.T."/>
            <person name="van Gent-Pelzer M.P.E."/>
            <person name="Joly D.L."/>
            <person name="van de Geest H.C."/>
            <person name="Bonants P.J.M."/>
            <person name="Smith D.S."/>
            <person name="Levesque C.A."/>
            <person name="van der Lee T.A.J."/>
        </authorList>
    </citation>
    <scope>NUCLEOTIDE SEQUENCE [LARGE SCALE GENOMIC DNA]</scope>
    <source>
        <strain evidence="9 10">CBS 809.83</strain>
    </source>
</reference>
<evidence type="ECO:0000256" key="1">
    <source>
        <dbReference type="ARBA" id="ARBA00001713"/>
    </source>
</evidence>
<evidence type="ECO:0000313" key="9">
    <source>
        <dbReference type="EMBL" id="TPX58449.1"/>
    </source>
</evidence>
<dbReference type="UniPathway" id="UPA00115">
    <property type="reaction ID" value="UER00412"/>
</dbReference>
<evidence type="ECO:0000256" key="7">
    <source>
        <dbReference type="ARBA" id="ARBA00029734"/>
    </source>
</evidence>
<dbReference type="EMBL" id="QEAQ01000036">
    <property type="protein sequence ID" value="TPX58449.1"/>
    <property type="molecule type" value="Genomic_DNA"/>
</dbReference>
<keyword evidence="6 9" id="KW-0413">Isomerase</keyword>
<dbReference type="CDD" id="cd01398">
    <property type="entry name" value="RPI_A"/>
    <property type="match status" value="1"/>
</dbReference>
<comment type="catalytic activity">
    <reaction evidence="1">
        <text>aldehydo-D-ribose 5-phosphate = D-ribulose 5-phosphate</text>
        <dbReference type="Rhea" id="RHEA:14657"/>
        <dbReference type="ChEBI" id="CHEBI:58121"/>
        <dbReference type="ChEBI" id="CHEBI:58273"/>
        <dbReference type="EC" id="5.3.1.6"/>
    </reaction>
</comment>
<gene>
    <name evidence="9" type="primary">RKI1</name>
    <name evidence="9" type="ORF">PhCBS80983_g03124</name>
</gene>
<dbReference type="GO" id="GO:0006014">
    <property type="term" value="P:D-ribose metabolic process"/>
    <property type="evidence" value="ECO:0007669"/>
    <property type="project" value="TreeGrafter"/>
</dbReference>
<dbReference type="PANTHER" id="PTHR11934">
    <property type="entry name" value="RIBOSE-5-PHOSPHATE ISOMERASE"/>
    <property type="match status" value="1"/>
</dbReference>
<proteinExistence type="inferred from homology"/>
<evidence type="ECO:0000256" key="3">
    <source>
        <dbReference type="ARBA" id="ARBA00008088"/>
    </source>
</evidence>
<dbReference type="GO" id="GO:0004751">
    <property type="term" value="F:ribose-5-phosphate isomerase activity"/>
    <property type="evidence" value="ECO:0007669"/>
    <property type="project" value="UniProtKB-EC"/>
</dbReference>
<dbReference type="Gene3D" id="3.30.70.260">
    <property type="match status" value="1"/>
</dbReference>
<dbReference type="Gene3D" id="3.40.50.1360">
    <property type="match status" value="1"/>
</dbReference>
<dbReference type="SUPFAM" id="SSF100950">
    <property type="entry name" value="NagB/RpiA/CoA transferase-like"/>
    <property type="match status" value="1"/>
</dbReference>
<dbReference type="FunFam" id="3.40.50.1360:FF:000014">
    <property type="entry name" value="Ribose 5-phosphate isomerase"/>
    <property type="match status" value="1"/>
</dbReference>
<dbReference type="EC" id="5.3.1.6" evidence="4"/>
<dbReference type="PANTHER" id="PTHR11934:SF0">
    <property type="entry name" value="RIBOSE-5-PHOSPHATE ISOMERASE"/>
    <property type="match status" value="1"/>
</dbReference>
<evidence type="ECO:0000256" key="6">
    <source>
        <dbReference type="ARBA" id="ARBA00023235"/>
    </source>
</evidence>
<dbReference type="Proteomes" id="UP000318582">
    <property type="component" value="Unassembled WGS sequence"/>
</dbReference>
<dbReference type="GO" id="GO:0005737">
    <property type="term" value="C:cytoplasm"/>
    <property type="evidence" value="ECO:0007669"/>
    <property type="project" value="TreeGrafter"/>
</dbReference>
<dbReference type="SUPFAM" id="SSF75445">
    <property type="entry name" value="D-ribose-5-phosphate isomerase (RpiA), lid domain"/>
    <property type="match status" value="1"/>
</dbReference>
<evidence type="ECO:0000256" key="8">
    <source>
        <dbReference type="ARBA" id="ARBA00032273"/>
    </source>
</evidence>
<comment type="pathway">
    <text evidence="2">Carbohydrate degradation; pentose phosphate pathway; D-ribose 5-phosphate from D-ribulose 5-phosphate (non-oxidative stage): step 1/1.</text>
</comment>